<keyword evidence="2" id="KW-1185">Reference proteome</keyword>
<evidence type="ECO:0000313" key="1">
    <source>
        <dbReference type="EMBL" id="KAK2612118.1"/>
    </source>
</evidence>
<evidence type="ECO:0000313" key="2">
    <source>
        <dbReference type="Proteomes" id="UP001251528"/>
    </source>
</evidence>
<dbReference type="AlphaFoldDB" id="A0AAJ0FXU5"/>
<gene>
    <name evidence="1" type="ORF">QQS21_001848</name>
</gene>
<dbReference type="EMBL" id="JASWJB010000020">
    <property type="protein sequence ID" value="KAK2612118.1"/>
    <property type="molecule type" value="Genomic_DNA"/>
</dbReference>
<protein>
    <submittedName>
        <fullName evidence="1">Uncharacterized protein</fullName>
    </submittedName>
</protein>
<accession>A0AAJ0FXU5</accession>
<comment type="caution">
    <text evidence="1">The sequence shown here is derived from an EMBL/GenBank/DDBJ whole genome shotgun (WGS) entry which is preliminary data.</text>
</comment>
<dbReference type="Proteomes" id="UP001251528">
    <property type="component" value="Unassembled WGS sequence"/>
</dbReference>
<name>A0AAJ0FXU5_9HYPO</name>
<sequence>MSLTINPHPFLPHDFTRILTQTTASLPLRVDPKDIPDPTPITLPRYQPLAKDDELADESLSLPLLLRQTGRDSITLGSTGLSAIALDLKLDVGVRDLVPAASCLPNFRQWDTLATESAQNQVDEDRFPLRNGTMSPGHRVYLERRRELANTNENAFRTVRRISAPKGKQQARLGNAYEFFRCLEQFTPFWDDPSQAHQLPPSPELTAAEANFPVDSAPYQASISIRTCSGASMPAEIRQDLLKAFIKLVAYDFGCNVSLARNEPRLQLNSPAGKHQRKSYTPSTCQFVFQSPLTREDARAGVVHGPVATVSTRPTVDFTSPDAQTAQALDLAREVIAALITAQHRNREGRQEVQSGYGQWWTTRHRWGGGVGGPIGREVEKRFATCEKEAFSNKKNDARDGPASKKVRRTMPIYDNYRMVRPSPFSWDRKAKYEAIGRVKDASYDDIFVVSSIFHHVSILRVRVPTRLLEVLDGSSEPDPAKRSWGKVESWRSPWYDFFHVDQRITAMQLLWAVMAYQMRKDTCEQENADGRQ</sequence>
<reference evidence="1" key="1">
    <citation type="submission" date="2023-06" db="EMBL/GenBank/DDBJ databases">
        <title>Conoideocrella luteorostrata (Hypocreales: Clavicipitaceae), a potential biocontrol fungus for elongate hemlock scale in United States Christmas tree production areas.</title>
        <authorList>
            <person name="Barrett H."/>
            <person name="Lovett B."/>
            <person name="Macias A.M."/>
            <person name="Stajich J.E."/>
            <person name="Kasson M.T."/>
        </authorList>
    </citation>
    <scope>NUCLEOTIDE SEQUENCE</scope>
    <source>
        <strain evidence="1">ARSEF 14590</strain>
    </source>
</reference>
<organism evidence="1 2">
    <name type="scientific">Conoideocrella luteorostrata</name>
    <dbReference type="NCBI Taxonomy" id="1105319"/>
    <lineage>
        <taxon>Eukaryota</taxon>
        <taxon>Fungi</taxon>
        <taxon>Dikarya</taxon>
        <taxon>Ascomycota</taxon>
        <taxon>Pezizomycotina</taxon>
        <taxon>Sordariomycetes</taxon>
        <taxon>Hypocreomycetidae</taxon>
        <taxon>Hypocreales</taxon>
        <taxon>Clavicipitaceae</taxon>
        <taxon>Conoideocrella</taxon>
    </lineage>
</organism>
<proteinExistence type="predicted"/>